<dbReference type="PROSITE" id="PS50249">
    <property type="entry name" value="MPN"/>
    <property type="match status" value="1"/>
</dbReference>
<feature type="compositionally biased region" description="Basic and acidic residues" evidence="9">
    <location>
        <begin position="274"/>
        <end position="289"/>
    </location>
</feature>
<dbReference type="SUPFAM" id="SSF140856">
    <property type="entry name" value="USP8 N-terminal domain-like"/>
    <property type="match status" value="1"/>
</dbReference>
<feature type="region of interest" description="Disordered" evidence="9">
    <location>
        <begin position="224"/>
        <end position="313"/>
    </location>
</feature>
<dbReference type="EMBL" id="NCSJ02000023">
    <property type="protein sequence ID" value="RFU34274.1"/>
    <property type="molecule type" value="Genomic_DNA"/>
</dbReference>
<dbReference type="OMA" id="SWGVFRL"/>
<name>A0A3E2HLK4_SCYLI</name>
<dbReference type="AlphaFoldDB" id="A0A3E2HLK4"/>
<evidence type="ECO:0000256" key="8">
    <source>
        <dbReference type="ARBA" id="ARBA00023049"/>
    </source>
</evidence>
<keyword evidence="4" id="KW-0479">Metal-binding</keyword>
<dbReference type="GO" id="GO:0006508">
    <property type="term" value="P:proteolysis"/>
    <property type="evidence" value="ECO:0007669"/>
    <property type="project" value="UniProtKB-KW"/>
</dbReference>
<dbReference type="SUPFAM" id="SSF102712">
    <property type="entry name" value="JAB1/MPN domain"/>
    <property type="match status" value="1"/>
</dbReference>
<feature type="non-terminal residue" evidence="11">
    <location>
        <position position="506"/>
    </location>
</feature>
<dbReference type="InterPro" id="IPR000555">
    <property type="entry name" value="JAMM/MPN+_dom"/>
</dbReference>
<dbReference type="FunFam" id="3.40.140.10:FF:000033">
    <property type="entry name" value="AMSH-like protease sst2"/>
    <property type="match status" value="1"/>
</dbReference>
<dbReference type="CDD" id="cd08066">
    <property type="entry name" value="MPN_AMSH_like"/>
    <property type="match status" value="1"/>
</dbReference>
<protein>
    <recommendedName>
        <fullName evidence="10">MPN domain-containing protein</fullName>
    </recommendedName>
</protein>
<dbReference type="Pfam" id="PF08969">
    <property type="entry name" value="USP8_dimer"/>
    <property type="match status" value="1"/>
</dbReference>
<feature type="non-terminal residue" evidence="11">
    <location>
        <position position="1"/>
    </location>
</feature>
<evidence type="ECO:0000256" key="4">
    <source>
        <dbReference type="ARBA" id="ARBA00022723"/>
    </source>
</evidence>
<keyword evidence="3" id="KW-0645">Protease</keyword>
<evidence type="ECO:0000256" key="6">
    <source>
        <dbReference type="ARBA" id="ARBA00022801"/>
    </source>
</evidence>
<evidence type="ECO:0000313" key="12">
    <source>
        <dbReference type="Proteomes" id="UP000258309"/>
    </source>
</evidence>
<dbReference type="Gene3D" id="3.40.140.10">
    <property type="entry name" value="Cytidine Deaminase, domain 2"/>
    <property type="match status" value="1"/>
</dbReference>
<evidence type="ECO:0000256" key="2">
    <source>
        <dbReference type="ARBA" id="ARBA00010981"/>
    </source>
</evidence>
<dbReference type="STRING" id="5539.A0A3E2HLK4"/>
<evidence type="ECO:0000259" key="10">
    <source>
        <dbReference type="PROSITE" id="PS50249"/>
    </source>
</evidence>
<keyword evidence="5" id="KW-0833">Ubl conjugation pathway</keyword>
<gene>
    <name evidence="11" type="ORF">B7463_g2057</name>
</gene>
<evidence type="ECO:0000256" key="5">
    <source>
        <dbReference type="ARBA" id="ARBA00022786"/>
    </source>
</evidence>
<dbReference type="PANTHER" id="PTHR12947:SF13">
    <property type="entry name" value="FI19924P1"/>
    <property type="match status" value="1"/>
</dbReference>
<dbReference type="Pfam" id="PF01398">
    <property type="entry name" value="JAB"/>
    <property type="match status" value="1"/>
</dbReference>
<reference evidence="11 12" key="1">
    <citation type="submission" date="2018-05" db="EMBL/GenBank/DDBJ databases">
        <title>Draft genome sequence of Scytalidium lignicola DSM 105466, a ubiquitous saprotrophic fungus.</title>
        <authorList>
            <person name="Buettner E."/>
            <person name="Gebauer A.M."/>
            <person name="Hofrichter M."/>
            <person name="Liers C."/>
            <person name="Kellner H."/>
        </authorList>
    </citation>
    <scope>NUCLEOTIDE SEQUENCE [LARGE SCALE GENOMIC DNA]</scope>
    <source>
        <strain evidence="11 12">DSM 105466</strain>
    </source>
</reference>
<evidence type="ECO:0000256" key="1">
    <source>
        <dbReference type="ARBA" id="ARBA00001947"/>
    </source>
</evidence>
<dbReference type="InterPro" id="IPR015063">
    <property type="entry name" value="USP8_dimer"/>
</dbReference>
<dbReference type="OrthoDB" id="3640at2759"/>
<evidence type="ECO:0000256" key="7">
    <source>
        <dbReference type="ARBA" id="ARBA00022833"/>
    </source>
</evidence>
<dbReference type="GO" id="GO:0046872">
    <property type="term" value="F:metal ion binding"/>
    <property type="evidence" value="ECO:0007669"/>
    <property type="project" value="UniProtKB-KW"/>
</dbReference>
<proteinExistence type="inferred from homology"/>
<dbReference type="InterPro" id="IPR044098">
    <property type="entry name" value="STAMBP/STALP-like_MPN"/>
</dbReference>
<evidence type="ECO:0000313" key="11">
    <source>
        <dbReference type="EMBL" id="RFU34274.1"/>
    </source>
</evidence>
<accession>A0A3E2HLK4</accession>
<evidence type="ECO:0000256" key="3">
    <source>
        <dbReference type="ARBA" id="ARBA00022670"/>
    </source>
</evidence>
<dbReference type="Gene3D" id="1.20.58.80">
    <property type="entry name" value="Phosphotransferase system, lactose/cellobiose-type IIA subunit"/>
    <property type="match status" value="1"/>
</dbReference>
<comment type="cofactor">
    <cofactor evidence="1">
        <name>Zn(2+)</name>
        <dbReference type="ChEBI" id="CHEBI:29105"/>
    </cofactor>
</comment>
<keyword evidence="12" id="KW-1185">Reference proteome</keyword>
<dbReference type="GO" id="GO:0061578">
    <property type="term" value="F:K63-linked deubiquitinase activity"/>
    <property type="evidence" value="ECO:0007669"/>
    <property type="project" value="InterPro"/>
</dbReference>
<dbReference type="GO" id="GO:0016020">
    <property type="term" value="C:membrane"/>
    <property type="evidence" value="ECO:0007669"/>
    <property type="project" value="TreeGrafter"/>
</dbReference>
<feature type="domain" description="MPN" evidence="10">
    <location>
        <begin position="332"/>
        <end position="459"/>
    </location>
</feature>
<evidence type="ECO:0000256" key="9">
    <source>
        <dbReference type="SAM" id="MobiDB-lite"/>
    </source>
</evidence>
<dbReference type="InterPro" id="IPR037518">
    <property type="entry name" value="MPN"/>
</dbReference>
<sequence length="506" mass="57284">MSVKDISARALDFQWEEDVPLKNWLRSADTMLSQAQIYDHEENYQQAYLLLMRYAALVTEYIPRHPSVRAPETREALRNAIKNVPAVVARLEAIKPKIEARHEAWKKMIEIRKHIGATTSPSRSQSRSHIDFATSDPAVAGKSTTLAADEHGDLAVQLARSEIRRRDTARRATRMAGVSPQEEQKRRIAGLWDTWDYGTAGDREPVEGDDLRWKMEEARRRMETPYDIRRDSPRTGFRKSMQTPPPVDALRNSNGTPSTLRPGLQPSLIPPPKPPKEDNRREQFEDDNRPPALPEKTALVPDTTTETVTHKPSDYTFRPSAYLESGEPLRPVFLPPRLRNEFLKYAEPNTRRNLETCGMLCGTLISNALFISKVVIPEQESTSDTCDTVNENALFEYCSSEDLMVLGWIHTHPTQTCFMSSRDLHTQSGYQTMIPESIAIVCAPSQTPSWGVFRLTDPPGKQTILKCHKTGLFHPHDAVNIYTDALKPGHVVEAEGLDFEVVDLRP</sequence>
<comment type="caution">
    <text evidence="11">The sequence shown here is derived from an EMBL/GenBank/DDBJ whole genome shotgun (WGS) entry which is preliminary data.</text>
</comment>
<dbReference type="GO" id="GO:0140492">
    <property type="term" value="F:metal-dependent deubiquitinase activity"/>
    <property type="evidence" value="ECO:0007669"/>
    <property type="project" value="InterPro"/>
</dbReference>
<comment type="similarity">
    <text evidence="2">Belongs to the peptidase M67C family.</text>
</comment>
<dbReference type="GO" id="GO:0005768">
    <property type="term" value="C:endosome"/>
    <property type="evidence" value="ECO:0007669"/>
    <property type="project" value="TreeGrafter"/>
</dbReference>
<dbReference type="PANTHER" id="PTHR12947">
    <property type="entry name" value="AMSH-LIKE PROTEASE"/>
    <property type="match status" value="1"/>
</dbReference>
<feature type="compositionally biased region" description="Basic and acidic residues" evidence="9">
    <location>
        <begin position="224"/>
        <end position="233"/>
    </location>
</feature>
<organism evidence="11 12">
    <name type="scientific">Scytalidium lignicola</name>
    <name type="common">Hyphomycete</name>
    <dbReference type="NCBI Taxonomy" id="5539"/>
    <lineage>
        <taxon>Eukaryota</taxon>
        <taxon>Fungi</taxon>
        <taxon>Dikarya</taxon>
        <taxon>Ascomycota</taxon>
        <taxon>Pezizomycotina</taxon>
        <taxon>Leotiomycetes</taxon>
        <taxon>Leotiomycetes incertae sedis</taxon>
        <taxon>Scytalidium</taxon>
    </lineage>
</organism>
<dbReference type="GO" id="GO:0070536">
    <property type="term" value="P:protein K63-linked deubiquitination"/>
    <property type="evidence" value="ECO:0007669"/>
    <property type="project" value="InterPro"/>
</dbReference>
<keyword evidence="8" id="KW-0482">Metalloprotease</keyword>
<keyword evidence="7" id="KW-0862">Zinc</keyword>
<dbReference type="Proteomes" id="UP000258309">
    <property type="component" value="Unassembled WGS sequence"/>
</dbReference>
<dbReference type="SMART" id="SM00232">
    <property type="entry name" value="JAB_MPN"/>
    <property type="match status" value="1"/>
</dbReference>
<keyword evidence="6" id="KW-0378">Hydrolase</keyword>